<reference evidence="4" key="1">
    <citation type="submission" date="2016-10" db="EMBL/GenBank/DDBJ databases">
        <authorList>
            <person name="Varghese N."/>
            <person name="Submissions S."/>
        </authorList>
    </citation>
    <scope>NUCLEOTIDE SEQUENCE [LARGE SCALE GENOMIC DNA]</scope>
    <source>
        <strain evidence="4">Jip14</strain>
    </source>
</reference>
<organism evidence="3 4">
    <name type="scientific">Parapedobacter koreensis</name>
    <dbReference type="NCBI Taxonomy" id="332977"/>
    <lineage>
        <taxon>Bacteria</taxon>
        <taxon>Pseudomonadati</taxon>
        <taxon>Bacteroidota</taxon>
        <taxon>Sphingobacteriia</taxon>
        <taxon>Sphingobacteriales</taxon>
        <taxon>Sphingobacteriaceae</taxon>
        <taxon>Parapedobacter</taxon>
    </lineage>
</organism>
<evidence type="ECO:0000313" key="3">
    <source>
        <dbReference type="EMBL" id="SEL05745.1"/>
    </source>
</evidence>
<dbReference type="Gene3D" id="3.10.450.50">
    <property type="match status" value="1"/>
</dbReference>
<evidence type="ECO:0000313" key="4">
    <source>
        <dbReference type="Proteomes" id="UP000198916"/>
    </source>
</evidence>
<dbReference type="STRING" id="332977.SAMN05421740_103351"/>
<dbReference type="Proteomes" id="UP000198916">
    <property type="component" value="Unassembled WGS sequence"/>
</dbReference>
<dbReference type="RefSeq" id="WP_090604866.1">
    <property type="nucleotide sequence ID" value="NZ_FNZR01000003.1"/>
</dbReference>
<dbReference type="Pfam" id="PF14534">
    <property type="entry name" value="DUF4440"/>
    <property type="match status" value="1"/>
</dbReference>
<sequence length="151" mass="16726">MNAINLLVIVSLFLSVSSCADPTATDSSAPATPEAAIRASMEKQESAWNNGDIYAFMETYWHHDSLLFVGSKGPVFGWQNTLDRYTNTYPDTAAMGKLHFDILQVKQLSPTHCFVLGKWQLTRTVGNASGHFTLLFEKIEGEWVIVADHSS</sequence>
<keyword evidence="4" id="KW-1185">Reference proteome</keyword>
<keyword evidence="3" id="KW-0413">Isomerase</keyword>
<name>A0A1H7M4V1_9SPHI</name>
<dbReference type="OrthoDB" id="120856at2"/>
<dbReference type="SUPFAM" id="SSF54427">
    <property type="entry name" value="NTF2-like"/>
    <property type="match status" value="1"/>
</dbReference>
<dbReference type="EMBL" id="FNZR01000003">
    <property type="protein sequence ID" value="SEL05745.1"/>
    <property type="molecule type" value="Genomic_DNA"/>
</dbReference>
<feature type="domain" description="DUF4440" evidence="2">
    <location>
        <begin position="37"/>
        <end position="145"/>
    </location>
</feature>
<feature type="signal peptide" evidence="1">
    <location>
        <begin position="1"/>
        <end position="20"/>
    </location>
</feature>
<evidence type="ECO:0000259" key="2">
    <source>
        <dbReference type="Pfam" id="PF14534"/>
    </source>
</evidence>
<proteinExistence type="predicted"/>
<feature type="chain" id="PRO_5011639815" evidence="1">
    <location>
        <begin position="21"/>
        <end position="151"/>
    </location>
</feature>
<dbReference type="InterPro" id="IPR032710">
    <property type="entry name" value="NTF2-like_dom_sf"/>
</dbReference>
<dbReference type="AlphaFoldDB" id="A0A1H7M4V1"/>
<keyword evidence="1" id="KW-0732">Signal</keyword>
<accession>A0A1H7M4V1</accession>
<dbReference type="GO" id="GO:0016853">
    <property type="term" value="F:isomerase activity"/>
    <property type="evidence" value="ECO:0007669"/>
    <property type="project" value="UniProtKB-KW"/>
</dbReference>
<evidence type="ECO:0000256" key="1">
    <source>
        <dbReference type="SAM" id="SignalP"/>
    </source>
</evidence>
<dbReference type="InterPro" id="IPR027843">
    <property type="entry name" value="DUF4440"/>
</dbReference>
<gene>
    <name evidence="3" type="ORF">SAMN05421740_103351</name>
</gene>
<protein>
    <submittedName>
        <fullName evidence="3">Ketosteroid isomerase homolog</fullName>
    </submittedName>
</protein>